<organism evidence="12 13">
    <name type="scientific">Marinospirillum alkalitolerans</name>
    <dbReference type="NCBI Taxonomy" id="3123374"/>
    <lineage>
        <taxon>Bacteria</taxon>
        <taxon>Pseudomonadati</taxon>
        <taxon>Pseudomonadota</taxon>
        <taxon>Gammaproteobacteria</taxon>
        <taxon>Oceanospirillales</taxon>
        <taxon>Oceanospirillaceae</taxon>
        <taxon>Marinospirillum</taxon>
    </lineage>
</organism>
<comment type="subcellular location">
    <subcellularLocation>
        <location evidence="10">Cell membrane</location>
        <topology evidence="10">Single-pass type II membrane protein</topology>
    </subcellularLocation>
    <subcellularLocation>
        <location evidence="1">Membrane</location>
    </subcellularLocation>
</comment>
<keyword evidence="3 10" id="KW-0812">Transmembrane</keyword>
<dbReference type="RefSeq" id="WP_405336621.1">
    <property type="nucleotide sequence ID" value="NZ_JBANFI010000001.1"/>
</dbReference>
<comment type="function">
    <text evidence="10">Heme chaperone required for the biogenesis of c-type cytochromes. Transiently binds heme delivered by CcmC and transfers the heme to apo-cytochromes in a process facilitated by CcmF and CcmH.</text>
</comment>
<evidence type="ECO:0000256" key="5">
    <source>
        <dbReference type="ARBA" id="ARBA00022748"/>
    </source>
</evidence>
<evidence type="ECO:0000256" key="4">
    <source>
        <dbReference type="ARBA" id="ARBA00022723"/>
    </source>
</evidence>
<feature type="compositionally biased region" description="Polar residues" evidence="11">
    <location>
        <begin position="144"/>
        <end position="161"/>
    </location>
</feature>
<dbReference type="SUPFAM" id="SSF82093">
    <property type="entry name" value="Heme chaperone CcmE"/>
    <property type="match status" value="1"/>
</dbReference>
<evidence type="ECO:0000256" key="3">
    <source>
        <dbReference type="ARBA" id="ARBA00022692"/>
    </source>
</evidence>
<evidence type="ECO:0000256" key="9">
    <source>
        <dbReference type="ARBA" id="ARBA00023136"/>
    </source>
</evidence>
<evidence type="ECO:0000313" key="12">
    <source>
        <dbReference type="EMBL" id="MFK7159790.1"/>
    </source>
</evidence>
<evidence type="ECO:0000256" key="8">
    <source>
        <dbReference type="ARBA" id="ARBA00023004"/>
    </source>
</evidence>
<feature type="binding site" description="axial binding residue" evidence="10">
    <location>
        <position position="128"/>
    </location>
    <ligand>
        <name>heme</name>
        <dbReference type="ChEBI" id="CHEBI:30413"/>
    </ligand>
    <ligandPart>
        <name>Fe</name>
        <dbReference type="ChEBI" id="CHEBI:18248"/>
    </ligandPart>
</feature>
<dbReference type="Pfam" id="PF03100">
    <property type="entry name" value="CcmE"/>
    <property type="match status" value="1"/>
</dbReference>
<keyword evidence="7 10" id="KW-1133">Transmembrane helix</keyword>
<evidence type="ECO:0000256" key="1">
    <source>
        <dbReference type="ARBA" id="ARBA00004370"/>
    </source>
</evidence>
<keyword evidence="4 10" id="KW-0479">Metal-binding</keyword>
<dbReference type="InterPro" id="IPR036127">
    <property type="entry name" value="CcmE-like_sf"/>
</dbReference>
<dbReference type="NCBIfam" id="NF009727">
    <property type="entry name" value="PRK13254.1-1"/>
    <property type="match status" value="1"/>
</dbReference>
<keyword evidence="10" id="KW-1003">Cell membrane</keyword>
<evidence type="ECO:0000256" key="2">
    <source>
        <dbReference type="ARBA" id="ARBA00022617"/>
    </source>
</evidence>
<dbReference type="InterPro" id="IPR012340">
    <property type="entry name" value="NA-bd_OB-fold"/>
</dbReference>
<protein>
    <recommendedName>
        <fullName evidence="10">Cytochrome c-type biogenesis protein CcmE</fullName>
    </recommendedName>
    <alternativeName>
        <fullName evidence="10">Cytochrome c maturation protein E</fullName>
    </alternativeName>
    <alternativeName>
        <fullName evidence="10">Heme chaperone CcmE</fullName>
    </alternativeName>
</protein>
<dbReference type="EMBL" id="JBANFI010000001">
    <property type="protein sequence ID" value="MFK7159790.1"/>
    <property type="molecule type" value="Genomic_DNA"/>
</dbReference>
<dbReference type="NCBIfam" id="NF009731">
    <property type="entry name" value="PRK13254.1-5"/>
    <property type="match status" value="1"/>
</dbReference>
<dbReference type="InterPro" id="IPR004329">
    <property type="entry name" value="CcmE"/>
</dbReference>
<proteinExistence type="inferred from homology"/>
<evidence type="ECO:0000313" key="13">
    <source>
        <dbReference type="Proteomes" id="UP001621714"/>
    </source>
</evidence>
<evidence type="ECO:0000256" key="10">
    <source>
        <dbReference type="HAMAP-Rule" id="MF_01959"/>
    </source>
</evidence>
<dbReference type="Gene3D" id="2.40.50.140">
    <property type="entry name" value="Nucleic acid-binding proteins"/>
    <property type="match status" value="1"/>
</dbReference>
<comment type="similarity">
    <text evidence="10">Belongs to the CcmE/CycJ family.</text>
</comment>
<keyword evidence="13" id="KW-1185">Reference proteome</keyword>
<dbReference type="PANTHER" id="PTHR34128">
    <property type="entry name" value="CYTOCHROME C-TYPE BIOGENESIS PROTEIN CCME HOMOLOG, MITOCHONDRIAL"/>
    <property type="match status" value="1"/>
</dbReference>
<sequence>MTPKRKQKLLLIGLMFLAVSTAVGLSLYALSSNINAFYAPMQIVRGEAPMDRNIRAGGMVVEGSVQRDPQSLKVRFAVTDHVEQVWIQYDKILPDLFREGQGVVVVGRLNDEGDIVASEVLARHDENYMPPEVAAALEAAGQMPSHSPFRQNQSSSSETAY</sequence>
<feature type="topological domain" description="Extracellular" evidence="10">
    <location>
        <begin position="30"/>
        <end position="161"/>
    </location>
</feature>
<evidence type="ECO:0000256" key="11">
    <source>
        <dbReference type="SAM" id="MobiDB-lite"/>
    </source>
</evidence>
<keyword evidence="2 10" id="KW-0349">Heme</keyword>
<keyword evidence="6 10" id="KW-0735">Signal-anchor</keyword>
<accession>A0ABW8PU68</accession>
<dbReference type="HAMAP" id="MF_01959">
    <property type="entry name" value="CcmE"/>
    <property type="match status" value="1"/>
</dbReference>
<evidence type="ECO:0000256" key="6">
    <source>
        <dbReference type="ARBA" id="ARBA00022968"/>
    </source>
</evidence>
<gene>
    <name evidence="10 12" type="primary">ccmE</name>
    <name evidence="10" type="synonym">cycJ</name>
    <name evidence="12" type="ORF">V6U78_01885</name>
</gene>
<comment type="caution">
    <text evidence="12">The sequence shown here is derived from an EMBL/GenBank/DDBJ whole genome shotgun (WGS) entry which is preliminary data.</text>
</comment>
<dbReference type="PANTHER" id="PTHR34128:SF2">
    <property type="entry name" value="CYTOCHROME C-TYPE BIOGENESIS PROTEIN CCME HOMOLOG, MITOCHONDRIAL"/>
    <property type="match status" value="1"/>
</dbReference>
<evidence type="ECO:0000256" key="7">
    <source>
        <dbReference type="ARBA" id="ARBA00022989"/>
    </source>
</evidence>
<keyword evidence="5 10" id="KW-0201">Cytochrome c-type biogenesis</keyword>
<feature type="topological domain" description="Cytoplasmic" evidence="10">
    <location>
        <begin position="1"/>
        <end position="8"/>
    </location>
</feature>
<reference evidence="12 13" key="1">
    <citation type="submission" date="2024-02" db="EMBL/GenBank/DDBJ databases">
        <title>Marinospirillum sp. MEB 164 isolated from Lonar lake sediment.</title>
        <authorList>
            <person name="Joshi A."/>
            <person name="Thite S."/>
        </authorList>
    </citation>
    <scope>NUCLEOTIDE SEQUENCE [LARGE SCALE GENOMIC DNA]</scope>
    <source>
        <strain evidence="12 13">MEB164</strain>
    </source>
</reference>
<dbReference type="NCBIfam" id="NF009729">
    <property type="entry name" value="PRK13254.1-3"/>
    <property type="match status" value="1"/>
</dbReference>
<dbReference type="Proteomes" id="UP001621714">
    <property type="component" value="Unassembled WGS sequence"/>
</dbReference>
<keyword evidence="9 10" id="KW-0472">Membrane</keyword>
<feature type="region of interest" description="Disordered" evidence="11">
    <location>
        <begin position="140"/>
        <end position="161"/>
    </location>
</feature>
<keyword evidence="8 10" id="KW-0408">Iron</keyword>
<name>A0ABW8PU68_9GAMM</name>
<feature type="binding site" description="covalent" evidence="10">
    <location>
        <position position="124"/>
    </location>
    <ligand>
        <name>heme</name>
        <dbReference type="ChEBI" id="CHEBI:30413"/>
    </ligand>
</feature>